<organism evidence="3 4">
    <name type="scientific">Bacillus seohaeanensis</name>
    <dbReference type="NCBI Taxonomy" id="284580"/>
    <lineage>
        <taxon>Bacteria</taxon>
        <taxon>Bacillati</taxon>
        <taxon>Bacillota</taxon>
        <taxon>Bacilli</taxon>
        <taxon>Bacillales</taxon>
        <taxon>Bacillaceae</taxon>
        <taxon>Bacillus</taxon>
    </lineage>
</organism>
<evidence type="ECO:0000256" key="1">
    <source>
        <dbReference type="SAM" id="SignalP"/>
    </source>
</evidence>
<keyword evidence="1" id="KW-0732">Signal</keyword>
<feature type="signal peptide" evidence="1">
    <location>
        <begin position="1"/>
        <end position="23"/>
    </location>
</feature>
<protein>
    <submittedName>
        <fullName evidence="3">Immunoglobulin-like domain-containing protein</fullName>
    </submittedName>
</protein>
<evidence type="ECO:0000259" key="2">
    <source>
        <dbReference type="Pfam" id="PF20251"/>
    </source>
</evidence>
<reference evidence="4" key="1">
    <citation type="journal article" date="2019" name="Int. J. Syst. Evol. Microbiol.">
        <title>The Global Catalogue of Microorganisms (GCM) 10K type strain sequencing project: providing services to taxonomists for standard genome sequencing and annotation.</title>
        <authorList>
            <consortium name="The Broad Institute Genomics Platform"/>
            <consortium name="The Broad Institute Genome Sequencing Center for Infectious Disease"/>
            <person name="Wu L."/>
            <person name="Ma J."/>
        </authorList>
    </citation>
    <scope>NUCLEOTIDE SEQUENCE [LARGE SCALE GENOMIC DNA]</scope>
    <source>
        <strain evidence="4">KCTC 3913</strain>
    </source>
</reference>
<comment type="caution">
    <text evidence="3">The sequence shown here is derived from an EMBL/GenBank/DDBJ whole genome shotgun (WGS) entry which is preliminary data.</text>
</comment>
<dbReference type="InterPro" id="IPR046878">
    <property type="entry name" value="Big_14"/>
</dbReference>
<keyword evidence="4" id="KW-1185">Reference proteome</keyword>
<gene>
    <name evidence="3" type="ORF">ACFSUL_20535</name>
</gene>
<feature type="chain" id="PRO_5046480313" evidence="1">
    <location>
        <begin position="24"/>
        <end position="142"/>
    </location>
</feature>
<dbReference type="RefSeq" id="WP_377938141.1">
    <property type="nucleotide sequence ID" value="NZ_JBHUMF010000035.1"/>
</dbReference>
<dbReference type="Pfam" id="PF20251">
    <property type="entry name" value="Big_14"/>
    <property type="match status" value="1"/>
</dbReference>
<name>A0ABW5RYU4_9BACI</name>
<dbReference type="EMBL" id="JBHUMF010000035">
    <property type="protein sequence ID" value="MFD2683124.1"/>
    <property type="molecule type" value="Genomic_DNA"/>
</dbReference>
<sequence length="142" mass="16120">MMKKYPLAVFCFALLLIFFSGCRAPLTEEAPVQKRADSKNGITIKTEKVEYPTSVKKIIVKIQNDSPKEFSTGIHVFLEKKVKDTWYKVPMKDESFTELGFMHPPNKSSTLVLNVNDLKYKLTPGEYRATIGELAAPFEVVE</sequence>
<evidence type="ECO:0000313" key="3">
    <source>
        <dbReference type="EMBL" id="MFD2683124.1"/>
    </source>
</evidence>
<accession>A0ABW5RYU4</accession>
<dbReference type="PROSITE" id="PS51257">
    <property type="entry name" value="PROKAR_LIPOPROTEIN"/>
    <property type="match status" value="1"/>
</dbReference>
<feature type="domain" description="Bacterial Ig-like" evidence="2">
    <location>
        <begin position="39"/>
        <end position="128"/>
    </location>
</feature>
<proteinExistence type="predicted"/>
<dbReference type="Proteomes" id="UP001597506">
    <property type="component" value="Unassembled WGS sequence"/>
</dbReference>
<evidence type="ECO:0000313" key="4">
    <source>
        <dbReference type="Proteomes" id="UP001597506"/>
    </source>
</evidence>